<comment type="caution">
    <text evidence="2">The sequence shown here is derived from an EMBL/GenBank/DDBJ whole genome shotgun (WGS) entry which is preliminary data.</text>
</comment>
<feature type="region of interest" description="Disordered" evidence="1">
    <location>
        <begin position="202"/>
        <end position="221"/>
    </location>
</feature>
<organism evidence="2 3">
    <name type="scientific">Synaphobranchus kaupii</name>
    <name type="common">Kaup's arrowtooth eel</name>
    <dbReference type="NCBI Taxonomy" id="118154"/>
    <lineage>
        <taxon>Eukaryota</taxon>
        <taxon>Metazoa</taxon>
        <taxon>Chordata</taxon>
        <taxon>Craniata</taxon>
        <taxon>Vertebrata</taxon>
        <taxon>Euteleostomi</taxon>
        <taxon>Actinopterygii</taxon>
        <taxon>Neopterygii</taxon>
        <taxon>Teleostei</taxon>
        <taxon>Anguilliformes</taxon>
        <taxon>Synaphobranchidae</taxon>
        <taxon>Synaphobranchus</taxon>
    </lineage>
</organism>
<dbReference type="EMBL" id="JAINUF010000016">
    <property type="protein sequence ID" value="KAJ8339931.1"/>
    <property type="molecule type" value="Genomic_DNA"/>
</dbReference>
<proteinExistence type="predicted"/>
<evidence type="ECO:0000313" key="3">
    <source>
        <dbReference type="Proteomes" id="UP001152622"/>
    </source>
</evidence>
<accession>A0A9Q1IHN6</accession>
<dbReference type="OrthoDB" id="10625419at2759"/>
<dbReference type="AlphaFoldDB" id="A0A9Q1IHN6"/>
<sequence>MMMNPYALNTPGSLVTAAQCPETHPHLLPTAVGSLRSFQRHCPWLAGKASTSPAPGVFRQTARYHGDRGYAFGLFASEPQVVDEVAVPSVPTGEDKAQLLRAGVGQMPLTCHVFQAGGKRGAGFGSGSLAKTSSSGANSAACSGAVMISTPSLQERGLLSPFPSLPSTYAVFSPTPSPGEVPPAAAVLRDGGGSVRRRWLASRGAERAPKAAGEPGRAASTCLSPHGSRSRFCRKLPPCLTLPVRTDGKKRAADVRCEQPCLFRFLLKTEGVCERFSSVVE</sequence>
<dbReference type="Proteomes" id="UP001152622">
    <property type="component" value="Chromosome 16"/>
</dbReference>
<keyword evidence="3" id="KW-1185">Reference proteome</keyword>
<gene>
    <name evidence="2" type="ORF">SKAU_G00345640</name>
</gene>
<evidence type="ECO:0000256" key="1">
    <source>
        <dbReference type="SAM" id="MobiDB-lite"/>
    </source>
</evidence>
<evidence type="ECO:0000313" key="2">
    <source>
        <dbReference type="EMBL" id="KAJ8339931.1"/>
    </source>
</evidence>
<name>A0A9Q1IHN6_SYNKA</name>
<protein>
    <submittedName>
        <fullName evidence="2">Uncharacterized protein</fullName>
    </submittedName>
</protein>
<reference evidence="2" key="1">
    <citation type="journal article" date="2023" name="Science">
        <title>Genome structures resolve the early diversification of teleost fishes.</title>
        <authorList>
            <person name="Parey E."/>
            <person name="Louis A."/>
            <person name="Montfort J."/>
            <person name="Bouchez O."/>
            <person name="Roques C."/>
            <person name="Iampietro C."/>
            <person name="Lluch J."/>
            <person name="Castinel A."/>
            <person name="Donnadieu C."/>
            <person name="Desvignes T."/>
            <person name="Floi Bucao C."/>
            <person name="Jouanno E."/>
            <person name="Wen M."/>
            <person name="Mejri S."/>
            <person name="Dirks R."/>
            <person name="Jansen H."/>
            <person name="Henkel C."/>
            <person name="Chen W.J."/>
            <person name="Zahm M."/>
            <person name="Cabau C."/>
            <person name="Klopp C."/>
            <person name="Thompson A.W."/>
            <person name="Robinson-Rechavi M."/>
            <person name="Braasch I."/>
            <person name="Lecointre G."/>
            <person name="Bobe J."/>
            <person name="Postlethwait J.H."/>
            <person name="Berthelot C."/>
            <person name="Roest Crollius H."/>
            <person name="Guiguen Y."/>
        </authorList>
    </citation>
    <scope>NUCLEOTIDE SEQUENCE</scope>
    <source>
        <strain evidence="2">WJC10195</strain>
    </source>
</reference>